<comment type="caution">
    <text evidence="3">The sequence shown here is derived from an EMBL/GenBank/DDBJ whole genome shotgun (WGS) entry which is preliminary data.</text>
</comment>
<gene>
    <name evidence="3" type="ORF">IQ782_09430</name>
</gene>
<reference evidence="3 4" key="1">
    <citation type="journal article" date="2021" name="Int. J. Syst. Evol. Microbiol.">
        <title>Salipiger mangrovisoli sp. nov., isolated from mangrove soil and the proposal for the reclassification of Paraphaeobacter pallidus as Salipiger pallidus comb. nov.</title>
        <authorList>
            <person name="Du J."/>
            <person name="Liu Y."/>
            <person name="Pei T."/>
            <person name="Deng M.R."/>
            <person name="Zhu H."/>
        </authorList>
    </citation>
    <scope>NUCLEOTIDE SEQUENCE [LARGE SCALE GENOMIC DNA]</scope>
    <source>
        <strain evidence="3 4">6D45A</strain>
    </source>
</reference>
<dbReference type="Proteomes" id="UP000607796">
    <property type="component" value="Unassembled WGS sequence"/>
</dbReference>
<evidence type="ECO:0000313" key="4">
    <source>
        <dbReference type="Proteomes" id="UP000607796"/>
    </source>
</evidence>
<keyword evidence="1" id="KW-0472">Membrane</keyword>
<dbReference type="InterPro" id="IPR002656">
    <property type="entry name" value="Acyl_transf_3_dom"/>
</dbReference>
<evidence type="ECO:0000259" key="2">
    <source>
        <dbReference type="Pfam" id="PF01757"/>
    </source>
</evidence>
<dbReference type="GO" id="GO:0016746">
    <property type="term" value="F:acyltransferase activity"/>
    <property type="evidence" value="ECO:0007669"/>
    <property type="project" value="UniProtKB-KW"/>
</dbReference>
<dbReference type="Pfam" id="PF01757">
    <property type="entry name" value="Acyl_transf_3"/>
    <property type="match status" value="1"/>
</dbReference>
<feature type="transmembrane region" description="Helical" evidence="1">
    <location>
        <begin position="243"/>
        <end position="263"/>
    </location>
</feature>
<feature type="transmembrane region" description="Helical" evidence="1">
    <location>
        <begin position="283"/>
        <end position="300"/>
    </location>
</feature>
<feature type="transmembrane region" description="Helical" evidence="1">
    <location>
        <begin position="44"/>
        <end position="65"/>
    </location>
</feature>
<keyword evidence="4" id="KW-1185">Reference proteome</keyword>
<feature type="transmembrane region" description="Helical" evidence="1">
    <location>
        <begin position="146"/>
        <end position="176"/>
    </location>
</feature>
<organism evidence="3 4">
    <name type="scientific">Salipiger mangrovisoli</name>
    <dbReference type="NCBI Taxonomy" id="2865933"/>
    <lineage>
        <taxon>Bacteria</taxon>
        <taxon>Pseudomonadati</taxon>
        <taxon>Pseudomonadota</taxon>
        <taxon>Alphaproteobacteria</taxon>
        <taxon>Rhodobacterales</taxon>
        <taxon>Roseobacteraceae</taxon>
        <taxon>Salipiger</taxon>
    </lineage>
</organism>
<protein>
    <submittedName>
        <fullName evidence="3">Acyltransferase</fullName>
    </submittedName>
</protein>
<feature type="transmembrane region" description="Helical" evidence="1">
    <location>
        <begin position="188"/>
        <end position="208"/>
    </location>
</feature>
<proteinExistence type="predicted"/>
<keyword evidence="3" id="KW-0012">Acyltransferase</keyword>
<dbReference type="InterPro" id="IPR050879">
    <property type="entry name" value="Acyltransferase_3"/>
</dbReference>
<feature type="transmembrane region" description="Helical" evidence="1">
    <location>
        <begin position="12"/>
        <end position="32"/>
    </location>
</feature>
<name>A0ABR9X0I4_9RHOB</name>
<keyword evidence="3" id="KW-0808">Transferase</keyword>
<sequence length="354" mass="38657">MSTKMSFSTLQVGRAIAAIAVVIFHANTFFVPQRLHGGDSAARIFDMGYAGVEYFFVLSGFIMVLSHRHQFGDASCAGNFLTKRVVRIIPFYWAVMLVLLAMMLVYPSAADGRFSVENLLHSLFLVPNSDGTPLMIHSAWTLSHEFLFYFVFTALFFSLRWGAALFGFWMLGVALTQGLGAIAYPFDFLFSIYNLLFLLGIVAAFAHAHVKPPLGWTLALGGAAIFLANGIVHTYALAEVSHVLRTVIYGVAACMMVTGFAGLELAGRIRSNRGLVFLGDASYSIYLVHGIALSIFTKIVTAAKLNQHLTPFLSLTLLVVLATLAGCLAHLWIERPLLAALRPSRRVGTPVTRG</sequence>
<feature type="transmembrane region" description="Helical" evidence="1">
    <location>
        <begin position="312"/>
        <end position="333"/>
    </location>
</feature>
<feature type="transmembrane region" description="Helical" evidence="1">
    <location>
        <begin position="85"/>
        <end position="106"/>
    </location>
</feature>
<keyword evidence="1" id="KW-0812">Transmembrane</keyword>
<dbReference type="PANTHER" id="PTHR23028:SF131">
    <property type="entry name" value="BLR2367 PROTEIN"/>
    <property type="match status" value="1"/>
</dbReference>
<dbReference type="EMBL" id="JADFFK010000006">
    <property type="protein sequence ID" value="MBE9637058.1"/>
    <property type="molecule type" value="Genomic_DNA"/>
</dbReference>
<feature type="domain" description="Acyltransferase 3" evidence="2">
    <location>
        <begin position="10"/>
        <end position="329"/>
    </location>
</feature>
<accession>A0ABR9X0I4</accession>
<evidence type="ECO:0000256" key="1">
    <source>
        <dbReference type="SAM" id="Phobius"/>
    </source>
</evidence>
<evidence type="ECO:0000313" key="3">
    <source>
        <dbReference type="EMBL" id="MBE9637058.1"/>
    </source>
</evidence>
<feature type="transmembrane region" description="Helical" evidence="1">
    <location>
        <begin position="214"/>
        <end position="236"/>
    </location>
</feature>
<keyword evidence="1" id="KW-1133">Transmembrane helix</keyword>
<dbReference type="PANTHER" id="PTHR23028">
    <property type="entry name" value="ACETYLTRANSFERASE"/>
    <property type="match status" value="1"/>
</dbReference>